<dbReference type="EMBL" id="RKHR01000005">
    <property type="protein sequence ID" value="ROS00001.1"/>
    <property type="molecule type" value="Genomic_DNA"/>
</dbReference>
<keyword evidence="3" id="KW-1185">Reference proteome</keyword>
<accession>A0A3N2DJM9</accession>
<proteinExistence type="predicted"/>
<sequence>MRSKLIILALCILSQPTLAYYKCTNSNNKVTYQKYPCSEESKETAVRVDGDEAVHKEYNDIYSLPNADRNPRTVRKLKPYVYDDNIELPDDNEKVEKTEPDNEGTSYQRALVLRSKIYSARASLQPIMMASAMYYVTEGEWPRSLSDIGMDESSMHSRDIDSVELAEQQIIAKLNASYGINKKIIVTPHWVMSGTNIEWHCHANFSSKVLPESSIGSGCQSKAFD</sequence>
<organism evidence="2 3">
    <name type="scientific">Sinobacterium caligoides</name>
    <dbReference type="NCBI Taxonomy" id="933926"/>
    <lineage>
        <taxon>Bacteria</taxon>
        <taxon>Pseudomonadati</taxon>
        <taxon>Pseudomonadota</taxon>
        <taxon>Gammaproteobacteria</taxon>
        <taxon>Cellvibrionales</taxon>
        <taxon>Spongiibacteraceae</taxon>
        <taxon>Sinobacterium</taxon>
    </lineage>
</organism>
<feature type="signal peptide" evidence="1">
    <location>
        <begin position="1"/>
        <end position="19"/>
    </location>
</feature>
<reference evidence="2 3" key="1">
    <citation type="submission" date="2018-11" db="EMBL/GenBank/DDBJ databases">
        <title>Genomic Encyclopedia of Type Strains, Phase IV (KMG-IV): sequencing the most valuable type-strain genomes for metagenomic binning, comparative biology and taxonomic classification.</title>
        <authorList>
            <person name="Goeker M."/>
        </authorList>
    </citation>
    <scope>NUCLEOTIDE SEQUENCE [LARGE SCALE GENOMIC DNA]</scope>
    <source>
        <strain evidence="2 3">DSM 100316</strain>
    </source>
</reference>
<name>A0A3N2DJM9_9GAMM</name>
<dbReference type="Proteomes" id="UP000275394">
    <property type="component" value="Unassembled WGS sequence"/>
</dbReference>
<evidence type="ECO:0000256" key="1">
    <source>
        <dbReference type="SAM" id="SignalP"/>
    </source>
</evidence>
<gene>
    <name evidence="2" type="ORF">EDC56_2635</name>
</gene>
<dbReference type="AlphaFoldDB" id="A0A3N2DJM9"/>
<dbReference type="RefSeq" id="WP_123712998.1">
    <property type="nucleotide sequence ID" value="NZ_RKHR01000005.1"/>
</dbReference>
<evidence type="ECO:0000313" key="2">
    <source>
        <dbReference type="EMBL" id="ROS00001.1"/>
    </source>
</evidence>
<evidence type="ECO:0000313" key="3">
    <source>
        <dbReference type="Proteomes" id="UP000275394"/>
    </source>
</evidence>
<comment type="caution">
    <text evidence="2">The sequence shown here is derived from an EMBL/GenBank/DDBJ whole genome shotgun (WGS) entry which is preliminary data.</text>
</comment>
<dbReference type="Gene3D" id="3.30.700.10">
    <property type="entry name" value="Glycoprotein, Type 4 Pilin"/>
    <property type="match status" value="1"/>
</dbReference>
<protein>
    <submittedName>
        <fullName evidence="2">Pilin</fullName>
    </submittedName>
</protein>
<keyword evidence="1" id="KW-0732">Signal</keyword>
<feature type="chain" id="PRO_5017970543" evidence="1">
    <location>
        <begin position="20"/>
        <end position="225"/>
    </location>
</feature>
<dbReference type="OrthoDB" id="6076514at2"/>